<dbReference type="EMBL" id="CAEY01001565">
    <property type="status" value="NOT_ANNOTATED_CDS"/>
    <property type="molecule type" value="Genomic_DNA"/>
</dbReference>
<protein>
    <submittedName>
        <fullName evidence="3">Uncharacterized protein</fullName>
    </submittedName>
</protein>
<reference evidence="4" key="1">
    <citation type="submission" date="2011-08" db="EMBL/GenBank/DDBJ databases">
        <authorList>
            <person name="Rombauts S."/>
        </authorList>
    </citation>
    <scope>NUCLEOTIDE SEQUENCE</scope>
    <source>
        <strain evidence="4">London</strain>
    </source>
</reference>
<organism evidence="3 4">
    <name type="scientific">Tetranychus urticae</name>
    <name type="common">Two-spotted spider mite</name>
    <dbReference type="NCBI Taxonomy" id="32264"/>
    <lineage>
        <taxon>Eukaryota</taxon>
        <taxon>Metazoa</taxon>
        <taxon>Ecdysozoa</taxon>
        <taxon>Arthropoda</taxon>
        <taxon>Chelicerata</taxon>
        <taxon>Arachnida</taxon>
        <taxon>Acari</taxon>
        <taxon>Acariformes</taxon>
        <taxon>Trombidiformes</taxon>
        <taxon>Prostigmata</taxon>
        <taxon>Eleutherengona</taxon>
        <taxon>Raphignathae</taxon>
        <taxon>Tetranychoidea</taxon>
        <taxon>Tetranychidae</taxon>
        <taxon>Tetranychus</taxon>
    </lineage>
</organism>
<evidence type="ECO:0000256" key="1">
    <source>
        <dbReference type="SAM" id="MobiDB-lite"/>
    </source>
</evidence>
<reference evidence="3" key="2">
    <citation type="submission" date="2015-06" db="UniProtKB">
        <authorList>
            <consortium name="EnsemblMetazoa"/>
        </authorList>
    </citation>
    <scope>IDENTIFICATION</scope>
</reference>
<evidence type="ECO:0000313" key="3">
    <source>
        <dbReference type="EnsemblMetazoa" id="tetur05g01250.1"/>
    </source>
</evidence>
<feature type="chain" id="PRO_5004591056" evidence="2">
    <location>
        <begin position="26"/>
        <end position="386"/>
    </location>
</feature>
<name>T1K441_TETUR</name>
<feature type="compositionally biased region" description="Low complexity" evidence="1">
    <location>
        <begin position="287"/>
        <end position="299"/>
    </location>
</feature>
<dbReference type="KEGG" id="tut:107360312"/>
<dbReference type="HOGENOM" id="CLU_716355_0_0_1"/>
<feature type="signal peptide" evidence="2">
    <location>
        <begin position="1"/>
        <end position="25"/>
    </location>
</feature>
<accession>T1K441</accession>
<dbReference type="AlphaFoldDB" id="T1K441"/>
<evidence type="ECO:0000313" key="4">
    <source>
        <dbReference type="Proteomes" id="UP000015104"/>
    </source>
</evidence>
<keyword evidence="2" id="KW-0732">Signal</keyword>
<keyword evidence="4" id="KW-1185">Reference proteome</keyword>
<sequence length="386" mass="43057">MFTRGISVYLIVGLTIVNLSELTVGEKERFANFYAAPANLELIAMASENSPHHSQRSSYRDHSHNQHHQQSRHQSQSHPEYRGKSSAPPSRKPSSDYNDEPRFSIGLGTLAPSYSQKFGVDGKTRLDFDHRANGFSYTLTNNHHPGPQEDQQGYEASPQDSKSADANVKIYYDQRFSPYAAAETNNYVSRVPYMIRNPQPYGLRPLQDQRQDSDNSRLSDIFARYAPKQNEQNQEYNEEANPNGGPGGPYYAHGHESQAAPPASGREYHNDMYSPRFDESHRKQGASEFPEIGGSFFESSSDDDGSDGYNYPLPFQKKDSSSFMSSHPEGSLEYISRIAGGPSEFNEFSHDSNPEPVVFSSMANSYSGLDSNDAFSAYIAGLPLTP</sequence>
<feature type="region of interest" description="Disordered" evidence="1">
    <location>
        <begin position="49"/>
        <end position="103"/>
    </location>
</feature>
<feature type="compositionally biased region" description="Low complexity" evidence="1">
    <location>
        <begin position="229"/>
        <end position="243"/>
    </location>
</feature>
<feature type="compositionally biased region" description="Basic and acidic residues" evidence="1">
    <location>
        <begin position="266"/>
        <end position="282"/>
    </location>
</feature>
<dbReference type="Proteomes" id="UP000015104">
    <property type="component" value="Unassembled WGS sequence"/>
</dbReference>
<proteinExistence type="predicted"/>
<gene>
    <name evidence="3" type="primary">107360312</name>
</gene>
<dbReference type="OrthoDB" id="6516934at2759"/>
<feature type="region of interest" description="Disordered" evidence="1">
    <location>
        <begin position="227"/>
        <end position="314"/>
    </location>
</feature>
<feature type="compositionally biased region" description="Low complexity" evidence="1">
    <location>
        <begin position="72"/>
        <end position="89"/>
    </location>
</feature>
<dbReference type="EnsemblMetazoa" id="tetur05g01250.1">
    <property type="protein sequence ID" value="tetur05g01250.1"/>
    <property type="gene ID" value="tetur05g01250"/>
</dbReference>
<feature type="region of interest" description="Disordered" evidence="1">
    <location>
        <begin position="137"/>
        <end position="162"/>
    </location>
</feature>
<evidence type="ECO:0000256" key="2">
    <source>
        <dbReference type="SAM" id="SignalP"/>
    </source>
</evidence>